<feature type="region of interest" description="Disordered" evidence="1">
    <location>
        <begin position="51"/>
        <end position="70"/>
    </location>
</feature>
<dbReference type="AlphaFoldDB" id="A0A2M4C8Y6"/>
<reference evidence="2" key="1">
    <citation type="submission" date="2018-01" db="EMBL/GenBank/DDBJ databases">
        <title>An insight into the sialome of Amazonian anophelines.</title>
        <authorList>
            <person name="Ribeiro J.M."/>
            <person name="Scarpassa V."/>
            <person name="Calvo E."/>
        </authorList>
    </citation>
    <scope>NUCLEOTIDE SEQUENCE</scope>
    <source>
        <tissue evidence="2">Salivary glands</tissue>
    </source>
</reference>
<name>A0A2M4C8Y6_9DIPT</name>
<feature type="region of interest" description="Disordered" evidence="1">
    <location>
        <begin position="18"/>
        <end position="39"/>
    </location>
</feature>
<organism evidence="2">
    <name type="scientific">Anopheles marajoara</name>
    <dbReference type="NCBI Taxonomy" id="58244"/>
    <lineage>
        <taxon>Eukaryota</taxon>
        <taxon>Metazoa</taxon>
        <taxon>Ecdysozoa</taxon>
        <taxon>Arthropoda</taxon>
        <taxon>Hexapoda</taxon>
        <taxon>Insecta</taxon>
        <taxon>Pterygota</taxon>
        <taxon>Neoptera</taxon>
        <taxon>Endopterygota</taxon>
        <taxon>Diptera</taxon>
        <taxon>Nematocera</taxon>
        <taxon>Culicoidea</taxon>
        <taxon>Culicidae</taxon>
        <taxon>Anophelinae</taxon>
        <taxon>Anopheles</taxon>
    </lineage>
</organism>
<evidence type="ECO:0000313" key="2">
    <source>
        <dbReference type="EMBL" id="MBW61774.1"/>
    </source>
</evidence>
<feature type="compositionally biased region" description="Low complexity" evidence="1">
    <location>
        <begin position="52"/>
        <end position="70"/>
    </location>
</feature>
<evidence type="ECO:0000256" key="1">
    <source>
        <dbReference type="SAM" id="MobiDB-lite"/>
    </source>
</evidence>
<dbReference type="EMBL" id="GGFJ01012633">
    <property type="protein sequence ID" value="MBW61774.1"/>
    <property type="molecule type" value="Transcribed_RNA"/>
</dbReference>
<protein>
    <submittedName>
        <fullName evidence="2">Putative secreted protein</fullName>
    </submittedName>
</protein>
<proteinExistence type="predicted"/>
<accession>A0A2M4C8Y6</accession>
<sequence>MPALAGFTVAAAVVPVATSNRHRPNRPSRPSRTWKHRTVCRSGSVSATMAMRPRCPTSTSTVRSSTRTISSTTPTWMSMVRTGCTWVRSCGSYRSGYRR</sequence>